<keyword evidence="1" id="KW-0472">Membrane</keyword>
<evidence type="ECO:0000256" key="1">
    <source>
        <dbReference type="SAM" id="Phobius"/>
    </source>
</evidence>
<reference evidence="3" key="2">
    <citation type="submission" date="2020-06" db="EMBL/GenBank/DDBJ databases">
        <title>Whole Genome Sequence of Bradyrhizobium sp. Strain 323S2.</title>
        <authorList>
            <person name="Bromfield E.S.P."/>
        </authorList>
    </citation>
    <scope>NUCLEOTIDE SEQUENCE [LARGE SCALE GENOMIC DNA]</scope>
    <source>
        <strain evidence="3">323S2</strain>
    </source>
</reference>
<dbReference type="EMBL" id="JACBFH010000001">
    <property type="protein sequence ID" value="NYY90321.1"/>
    <property type="molecule type" value="Genomic_DNA"/>
</dbReference>
<evidence type="ECO:0000259" key="2">
    <source>
        <dbReference type="Pfam" id="PF10816"/>
    </source>
</evidence>
<feature type="transmembrane region" description="Helical" evidence="1">
    <location>
        <begin position="30"/>
        <end position="51"/>
    </location>
</feature>
<dbReference type="RefSeq" id="WP_038976511.1">
    <property type="nucleotide sequence ID" value="NZ_CP088280.1"/>
</dbReference>
<accession>A0A7Z0Q9H7</accession>
<evidence type="ECO:0000313" key="4">
    <source>
        <dbReference type="EMBL" id="UGX93639.1"/>
    </source>
</evidence>
<feature type="domain" description="DUF2760" evidence="2">
    <location>
        <begin position="82"/>
        <end position="204"/>
    </location>
</feature>
<dbReference type="EMBL" id="CP088280">
    <property type="protein sequence ID" value="UGX93639.1"/>
    <property type="molecule type" value="Genomic_DNA"/>
</dbReference>
<dbReference type="Proteomes" id="UP000564836">
    <property type="component" value="Chromosome"/>
</dbReference>
<sequence length="206" mass="21756">MHAMKAIAIIVVLLLVVVNALELLPAASAFQMYLSGGAVALSLVALIAILVGRGPSQDNRSAGTEAARPTPVTTRANQADAEIVSFLAMLQARGRLVDFLMDDINAHDDAQVGAAARVVHAGCKTALLEHFRISPVRAESEGSMVQVAAGYSPDEYRLVGKISGQAPFSGVLVHHGWKTDAVNLPRVLRSATHRLPAIAPAEVELR</sequence>
<keyword evidence="1" id="KW-0812">Transmembrane</keyword>
<dbReference type="AlphaFoldDB" id="A0A7Z0Q9H7"/>
<protein>
    <submittedName>
        <fullName evidence="3">DUF2760 domain-containing protein</fullName>
    </submittedName>
</protein>
<name>A0A7Z0Q9H7_9BRAD</name>
<evidence type="ECO:0000313" key="5">
    <source>
        <dbReference type="Proteomes" id="UP000564836"/>
    </source>
</evidence>
<organism evidence="3">
    <name type="scientific">Bradyrhizobium barranii subsp. barranii</name>
    <dbReference type="NCBI Taxonomy" id="2823807"/>
    <lineage>
        <taxon>Bacteria</taxon>
        <taxon>Pseudomonadati</taxon>
        <taxon>Pseudomonadota</taxon>
        <taxon>Alphaproteobacteria</taxon>
        <taxon>Hyphomicrobiales</taxon>
        <taxon>Nitrobacteraceae</taxon>
        <taxon>Bradyrhizobium</taxon>
        <taxon>Bradyrhizobium barranii</taxon>
    </lineage>
</organism>
<reference evidence="4 5" key="3">
    <citation type="journal article" date="2022" name="Int. J. Syst. Evol. Microbiol.">
        <title>Strains of Bradyrhizobium barranii sp. nov. associated with legumes native to Canada are symbionts of soybeans and belong to different subspecies (subsp. barranii subsp. nov. and subsp. apii subsp. nov.) and symbiovars (sv. glycinearum and sv. septentrionale).</title>
        <authorList>
            <person name="Bromfield E.S.P."/>
            <person name="Cloutier S."/>
            <person name="Wasai-Hara S."/>
            <person name="Minamisawa K."/>
        </authorList>
    </citation>
    <scope>NUCLEOTIDE SEQUENCE [LARGE SCALE GENOMIC DNA]</scope>
    <source>
        <strain evidence="4 5">323S2</strain>
    </source>
</reference>
<dbReference type="InterPro" id="IPR021212">
    <property type="entry name" value="DUF2760"/>
</dbReference>
<gene>
    <name evidence="4" type="ORF">G6321_00050005</name>
    <name evidence="3" type="ORF">G6321_18395</name>
</gene>
<dbReference type="Pfam" id="PF10816">
    <property type="entry name" value="DUF2760"/>
    <property type="match status" value="1"/>
</dbReference>
<reference evidence="4 5" key="1">
    <citation type="journal article" date="2017" name="Syst. Appl. Microbiol.">
        <title>Soybeans inoculated with root zone soils of Canadian native legumes harbour diverse and novel Bradyrhizobium spp. that possess agricultural potential.</title>
        <authorList>
            <person name="Bromfield E.S.P."/>
            <person name="Cloutier S."/>
            <person name="Tambong J.T."/>
            <person name="Tran Thi T.V."/>
        </authorList>
    </citation>
    <scope>NUCLEOTIDE SEQUENCE [LARGE SCALE GENOMIC DNA]</scope>
    <source>
        <strain evidence="4 5">323S2</strain>
    </source>
</reference>
<proteinExistence type="predicted"/>
<evidence type="ECO:0000313" key="3">
    <source>
        <dbReference type="EMBL" id="NYY90321.1"/>
    </source>
</evidence>
<keyword evidence="1" id="KW-1133">Transmembrane helix</keyword>